<dbReference type="RefSeq" id="XP_009538434.1">
    <property type="nucleotide sequence ID" value="XM_009540139.1"/>
</dbReference>
<reference evidence="1 2" key="1">
    <citation type="journal article" date="2006" name="Science">
        <title>Phytophthora genome sequences uncover evolutionary origins and mechanisms of pathogenesis.</title>
        <authorList>
            <person name="Tyler B.M."/>
            <person name="Tripathy S."/>
            <person name="Zhang X."/>
            <person name="Dehal P."/>
            <person name="Jiang R.H."/>
            <person name="Aerts A."/>
            <person name="Arredondo F.D."/>
            <person name="Baxter L."/>
            <person name="Bensasson D."/>
            <person name="Beynon J.L."/>
            <person name="Chapman J."/>
            <person name="Damasceno C.M."/>
            <person name="Dorrance A.E."/>
            <person name="Dou D."/>
            <person name="Dickerman A.W."/>
            <person name="Dubchak I.L."/>
            <person name="Garbelotto M."/>
            <person name="Gijzen M."/>
            <person name="Gordon S.G."/>
            <person name="Govers F."/>
            <person name="Grunwald N.J."/>
            <person name="Huang W."/>
            <person name="Ivors K.L."/>
            <person name="Jones R.W."/>
            <person name="Kamoun S."/>
            <person name="Krampis K."/>
            <person name="Lamour K.H."/>
            <person name="Lee M.K."/>
            <person name="McDonald W.H."/>
            <person name="Medina M."/>
            <person name="Meijer H.J."/>
            <person name="Nordberg E.K."/>
            <person name="Maclean D.J."/>
            <person name="Ospina-Giraldo M.D."/>
            <person name="Morris P.F."/>
            <person name="Phuntumart V."/>
            <person name="Putnam N.H."/>
            <person name="Rash S."/>
            <person name="Rose J.K."/>
            <person name="Sakihama Y."/>
            <person name="Salamov A.A."/>
            <person name="Savidor A."/>
            <person name="Scheuring C.F."/>
            <person name="Smith B.M."/>
            <person name="Sobral B.W."/>
            <person name="Terry A."/>
            <person name="Torto-Alalibo T.A."/>
            <person name="Win J."/>
            <person name="Xu Z."/>
            <person name="Zhang H."/>
            <person name="Grigoriev I.V."/>
            <person name="Rokhsar D.S."/>
            <person name="Boore J.L."/>
        </authorList>
    </citation>
    <scope>NUCLEOTIDE SEQUENCE [LARGE SCALE GENOMIC DNA]</scope>
    <source>
        <strain evidence="1 2">P6497</strain>
    </source>
</reference>
<dbReference type="Proteomes" id="UP000002640">
    <property type="component" value="Unassembled WGS sequence"/>
</dbReference>
<evidence type="ECO:0000313" key="1">
    <source>
        <dbReference type="EMBL" id="EGZ06537.1"/>
    </source>
</evidence>
<dbReference type="AlphaFoldDB" id="G5AED5"/>
<name>G5AED5_PHYSP</name>
<protein>
    <recommendedName>
        <fullName evidence="3">Tim44-like domain-containing protein</fullName>
    </recommendedName>
</protein>
<dbReference type="GeneID" id="20648152"/>
<gene>
    <name evidence="1" type="ORF">PHYSODRAFT_341792</name>
</gene>
<dbReference type="InParanoid" id="G5AED5"/>
<organism evidence="1 2">
    <name type="scientific">Phytophthora sojae (strain P6497)</name>
    <name type="common">Soybean stem and root rot agent</name>
    <name type="synonym">Phytophthora megasperma f. sp. glycines</name>
    <dbReference type="NCBI Taxonomy" id="1094619"/>
    <lineage>
        <taxon>Eukaryota</taxon>
        <taxon>Sar</taxon>
        <taxon>Stramenopiles</taxon>
        <taxon>Oomycota</taxon>
        <taxon>Peronosporomycetes</taxon>
        <taxon>Peronosporales</taxon>
        <taxon>Peronosporaceae</taxon>
        <taxon>Phytophthora</taxon>
    </lineage>
</organism>
<accession>G5AED5</accession>
<evidence type="ECO:0008006" key="3">
    <source>
        <dbReference type="Google" id="ProtNLM"/>
    </source>
</evidence>
<keyword evidence="2" id="KW-1185">Reference proteome</keyword>
<dbReference type="KEGG" id="psoj:PHYSODRAFT_341792"/>
<dbReference type="EMBL" id="JH159164">
    <property type="protein sequence ID" value="EGZ06537.1"/>
    <property type="molecule type" value="Genomic_DNA"/>
</dbReference>
<proteinExistence type="predicted"/>
<evidence type="ECO:0000313" key="2">
    <source>
        <dbReference type="Proteomes" id="UP000002640"/>
    </source>
</evidence>
<sequence>MPALLPALPALAATKGFKSRLDSRRDEYRRCLDRGVFETKEVSAETVELFGKAQLPADTEIDLVDFIEGAKGACERVMSAIYSQEMMDYVAERTSARPAIADEMEAVFMPMTFQRDFMDLVWAADRAVQSVGARISGSKLMQIDNTIDQTRDELAAPEFAKLQRHKRLKRMVKCVEDEGEQTVDEGESTFVLCFESLATRPDDVDWRIQKMEMIHPE</sequence>